<dbReference type="RefSeq" id="XP_030749437.1">
    <property type="nucleotide sequence ID" value="XM_030893577.1"/>
</dbReference>
<name>A0A6J2XDV8_SITOR</name>
<dbReference type="KEGG" id="soy:115877423"/>
<dbReference type="GeneID" id="115877423"/>
<organism evidence="1 2">
    <name type="scientific">Sitophilus oryzae</name>
    <name type="common">Rice weevil</name>
    <name type="synonym">Curculio oryzae</name>
    <dbReference type="NCBI Taxonomy" id="7048"/>
    <lineage>
        <taxon>Eukaryota</taxon>
        <taxon>Metazoa</taxon>
        <taxon>Ecdysozoa</taxon>
        <taxon>Arthropoda</taxon>
        <taxon>Hexapoda</taxon>
        <taxon>Insecta</taxon>
        <taxon>Pterygota</taxon>
        <taxon>Neoptera</taxon>
        <taxon>Endopterygota</taxon>
        <taxon>Coleoptera</taxon>
        <taxon>Polyphaga</taxon>
        <taxon>Cucujiformia</taxon>
        <taxon>Curculionidae</taxon>
        <taxon>Dryophthorinae</taxon>
        <taxon>Sitophilus</taxon>
    </lineage>
</organism>
<keyword evidence="1" id="KW-1185">Reference proteome</keyword>
<gene>
    <name evidence="2" type="primary">LOC115877423</name>
</gene>
<proteinExistence type="predicted"/>
<feature type="non-terminal residue" evidence="2">
    <location>
        <position position="110"/>
    </location>
</feature>
<dbReference type="OrthoDB" id="5086884at2759"/>
<evidence type="ECO:0000313" key="1">
    <source>
        <dbReference type="Proteomes" id="UP000504635"/>
    </source>
</evidence>
<dbReference type="Proteomes" id="UP000504635">
    <property type="component" value="Unplaced"/>
</dbReference>
<protein>
    <submittedName>
        <fullName evidence="2">Synaptic vesicular amine transporter-like</fullName>
    </submittedName>
</protein>
<accession>A0A6J2XDV8</accession>
<dbReference type="AlphaFoldDB" id="A0A6J2XDV8"/>
<sequence>PIIPEFLYDINHPEAPLDGVPRITTTTAAPTKEPPCEKYIKLLSKQDPEFNASLYATTTSTYENLTQLELSEKEQKHKYLVQETVEVGMLFASKAFVQLVTNPFVGPLTH</sequence>
<dbReference type="InParanoid" id="A0A6J2XDV8"/>
<evidence type="ECO:0000313" key="2">
    <source>
        <dbReference type="RefSeq" id="XP_030749437.1"/>
    </source>
</evidence>
<feature type="non-terminal residue" evidence="2">
    <location>
        <position position="1"/>
    </location>
</feature>
<reference evidence="2" key="1">
    <citation type="submission" date="2025-08" db="UniProtKB">
        <authorList>
            <consortium name="RefSeq"/>
        </authorList>
    </citation>
    <scope>IDENTIFICATION</scope>
    <source>
        <tissue evidence="2">Gonads</tissue>
    </source>
</reference>